<dbReference type="Proteomes" id="UP001501221">
    <property type="component" value="Unassembled WGS sequence"/>
</dbReference>
<dbReference type="EC" id="3.4.19.13" evidence="4"/>
<keyword evidence="4" id="KW-0317">Glutathione biosynthesis</keyword>
<keyword evidence="5" id="KW-0732">Signal</keyword>
<dbReference type="NCBIfam" id="TIGR00066">
    <property type="entry name" value="g_glut_trans"/>
    <property type="match status" value="1"/>
</dbReference>
<comment type="catalytic activity">
    <reaction evidence="3 4">
        <text>an N-terminal (5-L-glutamyl)-[peptide] + an alpha-amino acid = 5-L-glutamyl amino acid + an N-terminal L-alpha-aminoacyl-[peptide]</text>
        <dbReference type="Rhea" id="RHEA:23904"/>
        <dbReference type="Rhea" id="RHEA-COMP:9780"/>
        <dbReference type="Rhea" id="RHEA-COMP:9795"/>
        <dbReference type="ChEBI" id="CHEBI:77644"/>
        <dbReference type="ChEBI" id="CHEBI:78597"/>
        <dbReference type="ChEBI" id="CHEBI:78599"/>
        <dbReference type="ChEBI" id="CHEBI:78608"/>
        <dbReference type="EC" id="2.3.2.2"/>
    </reaction>
</comment>
<evidence type="ECO:0000256" key="3">
    <source>
        <dbReference type="ARBA" id="ARBA00047417"/>
    </source>
</evidence>
<evidence type="ECO:0000256" key="5">
    <source>
        <dbReference type="SAM" id="SignalP"/>
    </source>
</evidence>
<dbReference type="InterPro" id="IPR043137">
    <property type="entry name" value="GGT_ssub_C"/>
</dbReference>
<comment type="catalytic activity">
    <reaction evidence="1 4">
        <text>an S-substituted glutathione + H2O = an S-substituted L-cysteinylglycine + L-glutamate</text>
        <dbReference type="Rhea" id="RHEA:59468"/>
        <dbReference type="ChEBI" id="CHEBI:15377"/>
        <dbReference type="ChEBI" id="CHEBI:29985"/>
        <dbReference type="ChEBI" id="CHEBI:90779"/>
        <dbReference type="ChEBI" id="CHEBI:143103"/>
        <dbReference type="EC" id="3.4.19.13"/>
    </reaction>
</comment>
<evidence type="ECO:0000256" key="1">
    <source>
        <dbReference type="ARBA" id="ARBA00001049"/>
    </source>
</evidence>
<accession>A0ABN0T6Q9</accession>
<evidence type="ECO:0000256" key="4">
    <source>
        <dbReference type="RuleBase" id="RU368036"/>
    </source>
</evidence>
<dbReference type="RefSeq" id="WP_343990242.1">
    <property type="nucleotide sequence ID" value="NZ_BAAAFM010000008.1"/>
</dbReference>
<dbReference type="PANTHER" id="PTHR43881:SF1">
    <property type="entry name" value="GAMMA-GLUTAMYLTRANSPEPTIDASE (AFU_ORTHOLOGUE AFUA_4G13580)"/>
    <property type="match status" value="1"/>
</dbReference>
<comment type="caution">
    <text evidence="7">The sequence shown here is derived from an EMBL/GenBank/DDBJ whole genome shotgun (WGS) entry which is preliminary data.</text>
</comment>
<dbReference type="InterPro" id="IPR001763">
    <property type="entry name" value="Rhodanese-like_dom"/>
</dbReference>
<organism evidence="7 8">
    <name type="scientific">Kangiella japonica</name>
    <dbReference type="NCBI Taxonomy" id="647384"/>
    <lineage>
        <taxon>Bacteria</taxon>
        <taxon>Pseudomonadati</taxon>
        <taxon>Pseudomonadota</taxon>
        <taxon>Gammaproteobacteria</taxon>
        <taxon>Kangiellales</taxon>
        <taxon>Kangiellaceae</taxon>
        <taxon>Kangiella</taxon>
    </lineage>
</organism>
<dbReference type="Gene3D" id="3.60.20.40">
    <property type="match status" value="1"/>
</dbReference>
<feature type="domain" description="Rhodanese" evidence="6">
    <location>
        <begin position="523"/>
        <end position="556"/>
    </location>
</feature>
<comment type="subunit">
    <text evidence="4">This enzyme consists of two polypeptide chains, which are synthesized in precursor form from a single polypeptide.</text>
</comment>
<feature type="signal peptide" evidence="5">
    <location>
        <begin position="1"/>
        <end position="22"/>
    </location>
</feature>
<keyword evidence="4" id="KW-0808">Transferase</keyword>
<proteinExistence type="inferred from homology"/>
<dbReference type="PRINTS" id="PR01210">
    <property type="entry name" value="GGTRANSPTASE"/>
</dbReference>
<evidence type="ECO:0000313" key="7">
    <source>
        <dbReference type="EMBL" id="GAA0214055.1"/>
    </source>
</evidence>
<evidence type="ECO:0000259" key="6">
    <source>
        <dbReference type="PROSITE" id="PS50206"/>
    </source>
</evidence>
<keyword evidence="8" id="KW-1185">Reference proteome</keyword>
<comment type="PTM">
    <text evidence="4">Cleaved by autocatalysis into a large and a small subunit.</text>
</comment>
<sequence length="574" mass="63324">MILKSIKYALLCSLLLATTSKAADRVTGEMHATRSEVIAPHAMAATSQPLATQIALDVMKNGGNAIDAAIAANAALGLMEPTGSGIGGDLYAILWHEKTQRLYGLNASGRSPKALTYEKLEQELEALERDDLPPYGMLPISVPGAVDGWFELHRKFGEMPMDKILQPAIDYAENGFPVSELIAYYWDRSVPRLSPQPGSFKETFTINGKAPREGQMFKNPELANTYKLLAKNGRYAFYQGEIAKKIDEFMKANGGYLRYEDLAEHRSNWVEPLGVEYKGHTLWELPPNGQGIAALQMLQILKNFDLAEMGYNSTESLHTMVEAKKLAFEDRAKFYADMDFSKQPIEQLISEEYGKKRAELITERAAKTVQAGNPNLIEGDTIYLTTADKDGNMVSLIQSNYRGMGSGVVVPGLGFVFQDRGQLFSMDKTHANAYEPGKRPFHTIIPAFVTKDGKPYMSYGVMGGAMQPQGHVQILVNMIDYGMNLQEAGDATRWQHMGSTEPTESQAKYLTDGGYVEIESGVSAKVLRELQQKGHDVRFGNGGFGGYQAIMRDHEEGVYRGASESRKDGQAAGY</sequence>
<keyword evidence="4" id="KW-0012">Acyltransferase</keyword>
<dbReference type="EMBL" id="BAAAFM010000008">
    <property type="protein sequence ID" value="GAA0214055.1"/>
    <property type="molecule type" value="Genomic_DNA"/>
</dbReference>
<dbReference type="InterPro" id="IPR043138">
    <property type="entry name" value="GGT_lsub"/>
</dbReference>
<protein>
    <recommendedName>
        <fullName evidence="4">Glutathione hydrolase proenzyme</fullName>
        <ecNumber evidence="4">2.3.2.2</ecNumber>
        <ecNumber evidence="4">3.4.19.13</ecNumber>
    </recommendedName>
    <component>
        <recommendedName>
            <fullName evidence="4">Glutathione hydrolase large chain</fullName>
        </recommendedName>
    </component>
    <component>
        <recommendedName>
            <fullName evidence="4">Glutathione hydrolase small chain</fullName>
        </recommendedName>
    </component>
</protein>
<evidence type="ECO:0000313" key="8">
    <source>
        <dbReference type="Proteomes" id="UP001501221"/>
    </source>
</evidence>
<dbReference type="PROSITE" id="PS50206">
    <property type="entry name" value="RHODANESE_3"/>
    <property type="match status" value="1"/>
</dbReference>
<evidence type="ECO:0000256" key="2">
    <source>
        <dbReference type="ARBA" id="ARBA00001089"/>
    </source>
</evidence>
<comment type="similarity">
    <text evidence="4">Belongs to the gamma-glutamyltransferase family.</text>
</comment>
<name>A0ABN0T6Q9_9GAMM</name>
<gene>
    <name evidence="7" type="primary">ggt_2</name>
    <name evidence="7" type="ORF">GCM10009123_21580</name>
</gene>
<dbReference type="InterPro" id="IPR052896">
    <property type="entry name" value="GGT-like_enzyme"/>
</dbReference>
<feature type="chain" id="PRO_5047004951" description="Glutathione hydrolase proenzyme" evidence="5">
    <location>
        <begin position="23"/>
        <end position="574"/>
    </location>
</feature>
<dbReference type="SUPFAM" id="SSF56235">
    <property type="entry name" value="N-terminal nucleophile aminohydrolases (Ntn hydrolases)"/>
    <property type="match status" value="1"/>
</dbReference>
<comment type="pathway">
    <text evidence="4">Sulfur metabolism; glutathione metabolism.</text>
</comment>
<dbReference type="InterPro" id="IPR000101">
    <property type="entry name" value="GGT_peptidase"/>
</dbReference>
<keyword evidence="4" id="KW-0378">Hydrolase</keyword>
<dbReference type="InterPro" id="IPR029055">
    <property type="entry name" value="Ntn_hydrolases_N"/>
</dbReference>
<dbReference type="Gene3D" id="1.10.246.130">
    <property type="match status" value="1"/>
</dbReference>
<dbReference type="Pfam" id="PF01019">
    <property type="entry name" value="G_glu_transpept"/>
    <property type="match status" value="1"/>
</dbReference>
<keyword evidence="4" id="KW-0865">Zymogen</keyword>
<comment type="catalytic activity">
    <reaction evidence="2 4">
        <text>glutathione + H2O = L-cysteinylglycine + L-glutamate</text>
        <dbReference type="Rhea" id="RHEA:28807"/>
        <dbReference type="ChEBI" id="CHEBI:15377"/>
        <dbReference type="ChEBI" id="CHEBI:29985"/>
        <dbReference type="ChEBI" id="CHEBI:57925"/>
        <dbReference type="ChEBI" id="CHEBI:61694"/>
        <dbReference type="EC" id="3.4.19.13"/>
    </reaction>
</comment>
<reference evidence="7 8" key="1">
    <citation type="journal article" date="2019" name="Int. J. Syst. Evol. Microbiol.">
        <title>The Global Catalogue of Microorganisms (GCM) 10K type strain sequencing project: providing services to taxonomists for standard genome sequencing and annotation.</title>
        <authorList>
            <consortium name="The Broad Institute Genomics Platform"/>
            <consortium name="The Broad Institute Genome Sequencing Center for Infectious Disease"/>
            <person name="Wu L."/>
            <person name="Ma J."/>
        </authorList>
    </citation>
    <scope>NUCLEOTIDE SEQUENCE [LARGE SCALE GENOMIC DNA]</scope>
    <source>
        <strain evidence="7 8">JCM 16211</strain>
    </source>
</reference>
<dbReference type="EC" id="2.3.2.2" evidence="4"/>
<dbReference type="PANTHER" id="PTHR43881">
    <property type="entry name" value="GAMMA-GLUTAMYLTRANSPEPTIDASE (AFU_ORTHOLOGUE AFUA_4G13580)"/>
    <property type="match status" value="1"/>
</dbReference>